<accession>A0A854D4M7</accession>
<feature type="region of interest" description="Disordered" evidence="1">
    <location>
        <begin position="379"/>
        <end position="451"/>
    </location>
</feature>
<dbReference type="SUPFAM" id="SSF53756">
    <property type="entry name" value="UDP-Glycosyltransferase/glycogen phosphorylase"/>
    <property type="match status" value="1"/>
</dbReference>
<protein>
    <submittedName>
        <fullName evidence="2">Uncharacterized protein</fullName>
    </submittedName>
</protein>
<dbReference type="Proteomes" id="UP000187035">
    <property type="component" value="Unassembled WGS sequence"/>
</dbReference>
<dbReference type="RefSeq" id="WP_003784724.1">
    <property type="nucleotide sequence ID" value="NZ_CP066049.1"/>
</dbReference>
<feature type="compositionally biased region" description="Basic residues" evidence="1">
    <location>
        <begin position="395"/>
        <end position="411"/>
    </location>
</feature>
<feature type="compositionally biased region" description="Polar residues" evidence="1">
    <location>
        <begin position="418"/>
        <end position="427"/>
    </location>
</feature>
<dbReference type="AlphaFoldDB" id="A0A854D4M7"/>
<feature type="compositionally biased region" description="Low complexity" evidence="1">
    <location>
        <begin position="428"/>
        <end position="451"/>
    </location>
</feature>
<sequence>MNARSAETMHVIIIGSAGGQDTLDSLRQDLPETGIVPLSCPDPGSLAQVLRPLSAGTRVLLLRAGDRVEPGYLASLAQHGSGDAVGTLLTSTVTIRPDGARDDRLQWRFKHGSRSADLTAEPYIFPDTISGVVLTVPRRGMSDWGGLGPLRGIEDTDGANGSDENAGLSGLIAHIVDTGNRVGLHDGPAVVHHAPSPPGAWGKIEHYRHLLGTLLPAWLQADSPPPAWVYQLVIHRLIQVTEADRGLRFPSARLTVAERAEVAQLLRSVTRHVPAAQIEAYCSTPLAVGRRTALTALAAGPMPAPILPSARRFRSDQKATYFFTGALPAEQWKVDGSWASPTSAKTVDHRYFDEVVLHERIVWLPKGEITAVINGQELPVAPYRGNPRPPETVPGRHRHGSSPSGLRRRLARVLGRGSTESPPQQVNASSASTVSSSADSSAPSPYTASSPTDWPRTWLYMDRHDSAGDNAEPLYRYARTHAPSVRHIFVIERTCPDWDRLAQDGFVLLDPTGPGFDAAWAGAETIILSDIGDPLIKDRLNSAGTGTDQRVVFLQHGVTMRDMWRWFNGSRLDVVVCATAPEQAGLTADHTSYTLTDREVWRTGFPRHDHLYSLLGQDRDRILLAPTWAPEVSRALENDPDAVGLLNELYRPWLELAAGLTQAGHHPLLFAHPKLALNAPEWFSALGVPSVSGRELPETLARSWAVISDRSSVLDEGMLAGCVGIVWDPHGRPDTDHYRARHEAVGAVCADTSEQVYQAVEDVVYGRVVAPEGFILLDAGACARLTKQLQRDMI</sequence>
<gene>
    <name evidence="2" type="ORF">BKH33_07965</name>
</gene>
<dbReference type="InterPro" id="IPR043149">
    <property type="entry name" value="TagF_N"/>
</dbReference>
<proteinExistence type="predicted"/>
<name>A0A854D4M7_ACTNA</name>
<evidence type="ECO:0000256" key="1">
    <source>
        <dbReference type="SAM" id="MobiDB-lite"/>
    </source>
</evidence>
<comment type="caution">
    <text evidence="2">The sequence shown here is derived from an EMBL/GenBank/DDBJ whole genome shotgun (WGS) entry which is preliminary data.</text>
</comment>
<dbReference type="GeneID" id="64257182"/>
<dbReference type="Gene3D" id="3.40.50.11820">
    <property type="match status" value="1"/>
</dbReference>
<organism evidence="2 3">
    <name type="scientific">Actinomyces naeslundii</name>
    <dbReference type="NCBI Taxonomy" id="1655"/>
    <lineage>
        <taxon>Bacteria</taxon>
        <taxon>Bacillati</taxon>
        <taxon>Actinomycetota</taxon>
        <taxon>Actinomycetes</taxon>
        <taxon>Actinomycetales</taxon>
        <taxon>Actinomycetaceae</taxon>
        <taxon>Actinomyces</taxon>
    </lineage>
</organism>
<reference evidence="2 3" key="1">
    <citation type="submission" date="2016-12" db="EMBL/GenBank/DDBJ databases">
        <title>Genomic comparison of strains in the 'Actinomyces naeslundii' group.</title>
        <authorList>
            <person name="Mughal S.R."/>
            <person name="Do T."/>
            <person name="Gilbert S.C."/>
            <person name="Witherden E.A."/>
            <person name="Didelot X."/>
            <person name="Beighton D."/>
        </authorList>
    </citation>
    <scope>NUCLEOTIDE SEQUENCE [LARGE SCALE GENOMIC DNA]</scope>
    <source>
        <strain evidence="2 3">NCTC 10301</strain>
    </source>
</reference>
<evidence type="ECO:0000313" key="3">
    <source>
        <dbReference type="Proteomes" id="UP000187035"/>
    </source>
</evidence>
<evidence type="ECO:0000313" key="2">
    <source>
        <dbReference type="EMBL" id="OMG35494.1"/>
    </source>
</evidence>
<dbReference type="EMBL" id="MSRR01000015">
    <property type="protein sequence ID" value="OMG35494.1"/>
    <property type="molecule type" value="Genomic_DNA"/>
</dbReference>